<dbReference type="AlphaFoldDB" id="A0A1G7PLP1"/>
<dbReference type="InterPro" id="IPR011871">
    <property type="entry name" value="Fib_succ_major"/>
</dbReference>
<dbReference type="EMBL" id="FNAN01000013">
    <property type="protein sequence ID" value="SDF86569.1"/>
    <property type="molecule type" value="Genomic_DNA"/>
</dbReference>
<feature type="domain" description="Fibrobacter succinogenes major paralogous" evidence="2">
    <location>
        <begin position="59"/>
        <end position="200"/>
    </location>
</feature>
<dbReference type="Pfam" id="PF09603">
    <property type="entry name" value="Fib_succ_major"/>
    <property type="match status" value="1"/>
</dbReference>
<evidence type="ECO:0000313" key="3">
    <source>
        <dbReference type="EMBL" id="SDF86569.1"/>
    </source>
</evidence>
<evidence type="ECO:0000313" key="4">
    <source>
        <dbReference type="Proteomes" id="UP000198748"/>
    </source>
</evidence>
<protein>
    <submittedName>
        <fullName evidence="3">Major paralogous domain-containing protein</fullName>
    </submittedName>
</protein>
<accession>A0A1G7PLP1</accession>
<dbReference type="STRING" id="659014.SAMN04487996_11336"/>
<proteinExistence type="predicted"/>
<keyword evidence="4" id="KW-1185">Reference proteome</keyword>
<keyword evidence="1" id="KW-0732">Signal</keyword>
<dbReference type="Proteomes" id="UP000198748">
    <property type="component" value="Unassembled WGS sequence"/>
</dbReference>
<feature type="signal peptide" evidence="1">
    <location>
        <begin position="1"/>
        <end position="17"/>
    </location>
</feature>
<gene>
    <name evidence="3" type="ORF">SAMN04487996_11336</name>
</gene>
<evidence type="ECO:0000256" key="1">
    <source>
        <dbReference type="SAM" id="SignalP"/>
    </source>
</evidence>
<dbReference type="RefSeq" id="WP_090154384.1">
    <property type="nucleotide sequence ID" value="NZ_FNAN01000013.1"/>
</dbReference>
<evidence type="ECO:0000259" key="2">
    <source>
        <dbReference type="Pfam" id="PF09603"/>
    </source>
</evidence>
<name>A0A1G7PLP1_9BACT</name>
<feature type="chain" id="PRO_5011506497" evidence="1">
    <location>
        <begin position="18"/>
        <end position="205"/>
    </location>
</feature>
<reference evidence="4" key="1">
    <citation type="submission" date="2016-10" db="EMBL/GenBank/DDBJ databases">
        <authorList>
            <person name="Varghese N."/>
            <person name="Submissions S."/>
        </authorList>
    </citation>
    <scope>NUCLEOTIDE SEQUENCE [LARGE SCALE GENOMIC DNA]</scope>
    <source>
        <strain evidence="4">DSM 25329</strain>
    </source>
</reference>
<organism evidence="3 4">
    <name type="scientific">Dyadobacter soli</name>
    <dbReference type="NCBI Taxonomy" id="659014"/>
    <lineage>
        <taxon>Bacteria</taxon>
        <taxon>Pseudomonadati</taxon>
        <taxon>Bacteroidota</taxon>
        <taxon>Cytophagia</taxon>
        <taxon>Cytophagales</taxon>
        <taxon>Spirosomataceae</taxon>
        <taxon>Dyadobacter</taxon>
    </lineage>
</organism>
<dbReference type="OrthoDB" id="9805760at2"/>
<sequence length="205" mass="22208">MSKQLLKSLLMVTCICAAGVRSMSQTVGTIGDRDGNTYTIKVMPDGNQWMTQDLSVRVDSSWCFGDDAANCKIYGRLYTYFSAPQACEMLGNGWHLPSRKDWEVLSDHYGGASNKSKDGGKTAYKALQTGGESGFNATLGGNRELPAGKYARLNGHGFYWTSTEIDAETAWNFNFGAGGKALHCQDGMGKTEGASVRCVRTVAKK</sequence>
<dbReference type="NCBIfam" id="TIGR02145">
    <property type="entry name" value="Fib_succ_major"/>
    <property type="match status" value="1"/>
</dbReference>